<proteinExistence type="predicted"/>
<feature type="region of interest" description="Disordered" evidence="1">
    <location>
        <begin position="76"/>
        <end position="144"/>
    </location>
</feature>
<organism evidence="2 3">
    <name type="scientific">Caballeronia sordidicola</name>
    <name type="common">Burkholderia sordidicola</name>
    <dbReference type="NCBI Taxonomy" id="196367"/>
    <lineage>
        <taxon>Bacteria</taxon>
        <taxon>Pseudomonadati</taxon>
        <taxon>Pseudomonadota</taxon>
        <taxon>Betaproteobacteria</taxon>
        <taxon>Burkholderiales</taxon>
        <taxon>Burkholderiaceae</taxon>
        <taxon>Caballeronia</taxon>
    </lineage>
</organism>
<dbReference type="Proteomes" id="UP000194546">
    <property type="component" value="Unassembled WGS sequence"/>
</dbReference>
<dbReference type="EMBL" id="NBTY01000055">
    <property type="protein sequence ID" value="OTP76856.1"/>
    <property type="molecule type" value="Genomic_DNA"/>
</dbReference>
<accession>A0A242N140</accession>
<protein>
    <submittedName>
        <fullName evidence="2">Uncharacterized protein</fullName>
    </submittedName>
</protein>
<evidence type="ECO:0000313" key="2">
    <source>
        <dbReference type="EMBL" id="OTP76856.1"/>
    </source>
</evidence>
<dbReference type="AlphaFoldDB" id="A0A242N140"/>
<reference evidence="2 3" key="1">
    <citation type="submission" date="2017-03" db="EMBL/GenBank/DDBJ databases">
        <title>Genome analysis of strain PAMC 26510.</title>
        <authorList>
            <person name="Oh H.-M."/>
            <person name="Yang J.-A."/>
        </authorList>
    </citation>
    <scope>NUCLEOTIDE SEQUENCE [LARGE SCALE GENOMIC DNA]</scope>
    <source>
        <strain evidence="2 3">PAMC 26510</strain>
    </source>
</reference>
<comment type="caution">
    <text evidence="2">The sequence shown here is derived from an EMBL/GenBank/DDBJ whole genome shotgun (WGS) entry which is preliminary data.</text>
</comment>
<name>A0A242N140_CABSO</name>
<evidence type="ECO:0000313" key="3">
    <source>
        <dbReference type="Proteomes" id="UP000194546"/>
    </source>
</evidence>
<sequence length="144" mass="15978">MTGAFAVRGRARCGCVCVNGGGAREAFRPDFCATMWGAPGHWARRLPNAAQHAQTERDYHFDTQLADMGCGRAVRTGTMRQRLTGKKSALESTRNKRLVQRRSKISVPSPFQDRSAHGISATRQMHGASKEGSPLPRLRDRTRR</sequence>
<feature type="compositionally biased region" description="Basic residues" evidence="1">
    <location>
        <begin position="95"/>
        <end position="104"/>
    </location>
</feature>
<evidence type="ECO:0000256" key="1">
    <source>
        <dbReference type="SAM" id="MobiDB-lite"/>
    </source>
</evidence>
<gene>
    <name evidence="2" type="ORF">PAMC26510_10655</name>
</gene>